<evidence type="ECO:0000256" key="1">
    <source>
        <dbReference type="ARBA" id="ARBA00022729"/>
    </source>
</evidence>
<dbReference type="EMBL" id="JAYKXN010000008">
    <property type="protein sequence ID" value="KAK7263349.1"/>
    <property type="molecule type" value="Genomic_DNA"/>
</dbReference>
<dbReference type="NCBIfam" id="TIGR01614">
    <property type="entry name" value="PME_inhib"/>
    <property type="match status" value="1"/>
</dbReference>
<keyword evidence="1 4" id="KW-0732">Signal</keyword>
<keyword evidence="7" id="KW-1185">Reference proteome</keyword>
<dbReference type="InterPro" id="IPR006501">
    <property type="entry name" value="Pectinesterase_inhib_dom"/>
</dbReference>
<name>A0AAN9I344_CLITE</name>
<proteinExistence type="inferred from homology"/>
<dbReference type="CDD" id="cd15795">
    <property type="entry name" value="PMEI-Pla_a_1_like"/>
    <property type="match status" value="1"/>
</dbReference>
<dbReference type="InterPro" id="IPR034088">
    <property type="entry name" value="Pla_a_1-like"/>
</dbReference>
<dbReference type="PANTHER" id="PTHR36710:SF15">
    <property type="entry name" value="INVERTASE INHIBITOR"/>
    <property type="match status" value="1"/>
</dbReference>
<dbReference type="InterPro" id="IPR035513">
    <property type="entry name" value="Invertase/methylesterase_inhib"/>
</dbReference>
<dbReference type="Pfam" id="PF04043">
    <property type="entry name" value="PMEI"/>
    <property type="match status" value="1"/>
</dbReference>
<feature type="chain" id="PRO_5042904920" description="Pectinesterase inhibitor domain-containing protein" evidence="4">
    <location>
        <begin position="27"/>
        <end position="207"/>
    </location>
</feature>
<dbReference type="SMART" id="SM00856">
    <property type="entry name" value="PMEI"/>
    <property type="match status" value="1"/>
</dbReference>
<feature type="domain" description="Pectinesterase inhibitor" evidence="5">
    <location>
        <begin position="31"/>
        <end position="184"/>
    </location>
</feature>
<comment type="similarity">
    <text evidence="3">Belongs to the PMEI family.</text>
</comment>
<protein>
    <recommendedName>
        <fullName evidence="5">Pectinesterase inhibitor domain-containing protein</fullName>
    </recommendedName>
</protein>
<sequence>MLKSSFLCYFLCLFFLFLITFPLGTSSTLGVPKDLINQTCEKCANQTVILSYGLCSTSLPVIPVSHSTNLEGLALVTMELALENVTSTLETIEKLLDDDSARFDNLALGCLVDCLELYSDAAWRIVNSVGVFLSGNYEVARNWMSSVMEAASTCQQRFAERGEVSPLTEENYNLFQLCGISLCIIHLSNPVSAPSEMNLLPLEFDRM</sequence>
<reference evidence="6 7" key="1">
    <citation type="submission" date="2024-01" db="EMBL/GenBank/DDBJ databases">
        <title>The genomes of 5 underutilized Papilionoideae crops provide insights into root nodulation and disease resistance.</title>
        <authorList>
            <person name="Yuan L."/>
        </authorList>
    </citation>
    <scope>NUCLEOTIDE SEQUENCE [LARGE SCALE GENOMIC DNA]</scope>
    <source>
        <strain evidence="6">LY-2023</strain>
        <tissue evidence="6">Leaf</tissue>
    </source>
</reference>
<accession>A0AAN9I344</accession>
<dbReference type="InterPro" id="IPR052421">
    <property type="entry name" value="PCW_Enzyme_Inhibitor"/>
</dbReference>
<dbReference type="PANTHER" id="PTHR36710">
    <property type="entry name" value="PECTINESTERASE INHIBITOR-LIKE"/>
    <property type="match status" value="1"/>
</dbReference>
<dbReference type="FunFam" id="1.20.140.40:FF:000002">
    <property type="entry name" value="Putative invertase inhibitor"/>
    <property type="match status" value="1"/>
</dbReference>
<evidence type="ECO:0000256" key="4">
    <source>
        <dbReference type="SAM" id="SignalP"/>
    </source>
</evidence>
<evidence type="ECO:0000313" key="6">
    <source>
        <dbReference type="EMBL" id="KAK7263349.1"/>
    </source>
</evidence>
<dbReference type="GO" id="GO:0005576">
    <property type="term" value="C:extracellular region"/>
    <property type="evidence" value="ECO:0007669"/>
    <property type="project" value="UniProtKB-ARBA"/>
</dbReference>
<organism evidence="6 7">
    <name type="scientific">Clitoria ternatea</name>
    <name type="common">Butterfly pea</name>
    <dbReference type="NCBI Taxonomy" id="43366"/>
    <lineage>
        <taxon>Eukaryota</taxon>
        <taxon>Viridiplantae</taxon>
        <taxon>Streptophyta</taxon>
        <taxon>Embryophyta</taxon>
        <taxon>Tracheophyta</taxon>
        <taxon>Spermatophyta</taxon>
        <taxon>Magnoliopsida</taxon>
        <taxon>eudicotyledons</taxon>
        <taxon>Gunneridae</taxon>
        <taxon>Pentapetalae</taxon>
        <taxon>rosids</taxon>
        <taxon>fabids</taxon>
        <taxon>Fabales</taxon>
        <taxon>Fabaceae</taxon>
        <taxon>Papilionoideae</taxon>
        <taxon>50 kb inversion clade</taxon>
        <taxon>NPAAA clade</taxon>
        <taxon>indigoferoid/millettioid clade</taxon>
        <taxon>Phaseoleae</taxon>
        <taxon>Clitoria</taxon>
    </lineage>
</organism>
<evidence type="ECO:0000313" key="7">
    <source>
        <dbReference type="Proteomes" id="UP001359559"/>
    </source>
</evidence>
<dbReference type="Gene3D" id="1.20.140.40">
    <property type="entry name" value="Invertase/pectin methylesterase inhibitor family protein"/>
    <property type="match status" value="1"/>
</dbReference>
<evidence type="ECO:0000256" key="3">
    <source>
        <dbReference type="ARBA" id="ARBA00038471"/>
    </source>
</evidence>
<feature type="signal peptide" evidence="4">
    <location>
        <begin position="1"/>
        <end position="26"/>
    </location>
</feature>
<dbReference type="AlphaFoldDB" id="A0AAN9I344"/>
<evidence type="ECO:0000256" key="2">
    <source>
        <dbReference type="ARBA" id="ARBA00023157"/>
    </source>
</evidence>
<keyword evidence="2" id="KW-1015">Disulfide bond</keyword>
<dbReference type="SUPFAM" id="SSF101148">
    <property type="entry name" value="Plant invertase/pectin methylesterase inhibitor"/>
    <property type="match status" value="1"/>
</dbReference>
<evidence type="ECO:0000259" key="5">
    <source>
        <dbReference type="SMART" id="SM00856"/>
    </source>
</evidence>
<dbReference type="GO" id="GO:0004857">
    <property type="term" value="F:enzyme inhibitor activity"/>
    <property type="evidence" value="ECO:0007669"/>
    <property type="project" value="InterPro"/>
</dbReference>
<dbReference type="Proteomes" id="UP001359559">
    <property type="component" value="Unassembled WGS sequence"/>
</dbReference>
<gene>
    <name evidence="6" type="ORF">RJT34_30937</name>
</gene>
<comment type="caution">
    <text evidence="6">The sequence shown here is derived from an EMBL/GenBank/DDBJ whole genome shotgun (WGS) entry which is preliminary data.</text>
</comment>